<dbReference type="SUPFAM" id="SSF50729">
    <property type="entry name" value="PH domain-like"/>
    <property type="match status" value="1"/>
</dbReference>
<dbReference type="Proteomes" id="UP001378592">
    <property type="component" value="Unassembled WGS sequence"/>
</dbReference>
<dbReference type="SMART" id="SM00233">
    <property type="entry name" value="PH"/>
    <property type="match status" value="1"/>
</dbReference>
<dbReference type="AlphaFoldDB" id="A0AAN9VDH1"/>
<evidence type="ECO:0000313" key="2">
    <source>
        <dbReference type="EMBL" id="KAK7793049.1"/>
    </source>
</evidence>
<dbReference type="GO" id="GO:0031106">
    <property type="term" value="P:septin ring organization"/>
    <property type="evidence" value="ECO:0007669"/>
    <property type="project" value="TreeGrafter"/>
</dbReference>
<organism evidence="2 3">
    <name type="scientific">Gryllus longicercus</name>
    <dbReference type="NCBI Taxonomy" id="2509291"/>
    <lineage>
        <taxon>Eukaryota</taxon>
        <taxon>Metazoa</taxon>
        <taxon>Ecdysozoa</taxon>
        <taxon>Arthropoda</taxon>
        <taxon>Hexapoda</taxon>
        <taxon>Insecta</taxon>
        <taxon>Pterygota</taxon>
        <taxon>Neoptera</taxon>
        <taxon>Polyneoptera</taxon>
        <taxon>Orthoptera</taxon>
        <taxon>Ensifera</taxon>
        <taxon>Gryllidea</taxon>
        <taxon>Grylloidea</taxon>
        <taxon>Gryllidae</taxon>
        <taxon>Gryllinae</taxon>
        <taxon>Gryllus</taxon>
    </lineage>
</organism>
<dbReference type="PANTHER" id="PTHR21538:SF23">
    <property type="entry name" value="ANILLIN"/>
    <property type="match status" value="1"/>
</dbReference>
<sequence>MDPFTQRLRNRSYNRSLQRFHNKNKTEHNSYTVKKVTCTKSEFMTEREAAKEIVFTKIDIETVRVMNSFLHKALGSALLNSCDDDDENEINDNIIEKKSVFDECRTANGTEYPFHTLCGYRAITQERRKGRPPVPSITFYVQELKQSERERILKYVETLQDEVSSQKNILQQVTKALSYCCSTELSRISPQRVECEKLLLLSLHKYAATRKKIDLLRTDIRNGCLLKAEKGTVTISDLFFSFSQPLYPQGHNEESFVWVLCLLSSEDKVMATEAKLLKKDQTVKFQNTFTFNNLLNNFKINIQLFSLHLKKVNSVPKQYLKKLLPNMSSRSRRLNSSHLLMDSPIFTRQAIFKTPDFVLKNSFVIELDNLNSSYISQEFPYGQMQMTLNWDVESKVEISGFLTVREDFGEYHTWERRWCFLEACILKCWNYPSDKENMPPLKVWDLRHCVSAKVEALDKSICTRPKSFLLEMILKRGENNQMSEMLHSEKQTVKCLFSTDTSKDLQQWCMVPSLQQISIFFASVKSDIIFKECVI</sequence>
<dbReference type="GO" id="GO:0005826">
    <property type="term" value="C:actomyosin contractile ring"/>
    <property type="evidence" value="ECO:0007669"/>
    <property type="project" value="TreeGrafter"/>
</dbReference>
<dbReference type="Gene3D" id="2.30.29.30">
    <property type="entry name" value="Pleckstrin-homology domain (PH domain)/Phosphotyrosine-binding domain (PTB)"/>
    <property type="match status" value="1"/>
</dbReference>
<dbReference type="PANTHER" id="PTHR21538">
    <property type="entry name" value="ANILLIN/RHOTEKIN RTKN"/>
    <property type="match status" value="1"/>
</dbReference>
<evidence type="ECO:0000259" key="1">
    <source>
        <dbReference type="PROSITE" id="PS50003"/>
    </source>
</evidence>
<dbReference type="InterPro" id="IPR001849">
    <property type="entry name" value="PH_domain"/>
</dbReference>
<dbReference type="GO" id="GO:0000281">
    <property type="term" value="P:mitotic cytokinesis"/>
    <property type="evidence" value="ECO:0007669"/>
    <property type="project" value="TreeGrafter"/>
</dbReference>
<reference evidence="2 3" key="1">
    <citation type="submission" date="2024-03" db="EMBL/GenBank/DDBJ databases">
        <title>The genome assembly and annotation of the cricket Gryllus longicercus Weissman &amp; Gray.</title>
        <authorList>
            <person name="Szrajer S."/>
            <person name="Gray D."/>
            <person name="Ylla G."/>
        </authorList>
    </citation>
    <scope>NUCLEOTIDE SEQUENCE [LARGE SCALE GENOMIC DNA]</scope>
    <source>
        <strain evidence="2">DAG 2021-001</strain>
        <tissue evidence="2">Whole body minus gut</tissue>
    </source>
</reference>
<feature type="domain" description="PH" evidence="1">
    <location>
        <begin position="395"/>
        <end position="508"/>
    </location>
</feature>
<dbReference type="CDD" id="cd01263">
    <property type="entry name" value="PH_anillin"/>
    <property type="match status" value="1"/>
</dbReference>
<dbReference type="Pfam" id="PF08174">
    <property type="entry name" value="Anillin"/>
    <property type="match status" value="1"/>
</dbReference>
<dbReference type="Pfam" id="PF00169">
    <property type="entry name" value="PH"/>
    <property type="match status" value="1"/>
</dbReference>
<dbReference type="InterPro" id="IPR051364">
    <property type="entry name" value="Cytokinesis/Rho-signaling"/>
</dbReference>
<dbReference type="GO" id="GO:0000915">
    <property type="term" value="P:actomyosin contractile ring assembly"/>
    <property type="evidence" value="ECO:0007669"/>
    <property type="project" value="TreeGrafter"/>
</dbReference>
<gene>
    <name evidence="2" type="ORF">R5R35_004476</name>
</gene>
<comment type="caution">
    <text evidence="2">The sequence shown here is derived from an EMBL/GenBank/DDBJ whole genome shotgun (WGS) entry which is preliminary data.</text>
</comment>
<evidence type="ECO:0000313" key="3">
    <source>
        <dbReference type="Proteomes" id="UP001378592"/>
    </source>
</evidence>
<proteinExistence type="predicted"/>
<accession>A0AAN9VDH1</accession>
<dbReference type="PROSITE" id="PS50003">
    <property type="entry name" value="PH_DOMAIN"/>
    <property type="match status" value="1"/>
</dbReference>
<dbReference type="InterPro" id="IPR011993">
    <property type="entry name" value="PH-like_dom_sf"/>
</dbReference>
<dbReference type="InterPro" id="IPR037840">
    <property type="entry name" value="PH_Anillin"/>
</dbReference>
<dbReference type="EMBL" id="JAZDUA010000406">
    <property type="protein sequence ID" value="KAK7793049.1"/>
    <property type="molecule type" value="Genomic_DNA"/>
</dbReference>
<name>A0AAN9VDH1_9ORTH</name>
<dbReference type="InterPro" id="IPR012966">
    <property type="entry name" value="AHD"/>
</dbReference>
<keyword evidence="3" id="KW-1185">Reference proteome</keyword>
<protein>
    <recommendedName>
        <fullName evidence="1">PH domain-containing protein</fullName>
    </recommendedName>
</protein>